<reference evidence="8 9" key="1">
    <citation type="submission" date="2020-03" db="EMBL/GenBank/DDBJ databases">
        <title>Soil Listeria distribution.</title>
        <authorList>
            <person name="Liao J."/>
            <person name="Wiedmann M."/>
        </authorList>
    </citation>
    <scope>NUCLEOTIDE SEQUENCE [LARGE SCALE GENOMIC DNA]</scope>
    <source>
        <strain evidence="8 9">FSL L7-1547</strain>
    </source>
</reference>
<dbReference type="PRINTS" id="PR00118">
    <property type="entry name" value="BLACTAMASEA"/>
</dbReference>
<evidence type="ECO:0000313" key="8">
    <source>
        <dbReference type="EMBL" id="MBC1491533.1"/>
    </source>
</evidence>
<dbReference type="PANTHER" id="PTHR35333">
    <property type="entry name" value="BETA-LACTAMASE"/>
    <property type="match status" value="1"/>
</dbReference>
<evidence type="ECO:0000256" key="6">
    <source>
        <dbReference type="SAM" id="SignalP"/>
    </source>
</evidence>
<dbReference type="NCBIfam" id="NF033103">
    <property type="entry name" value="bla_class_A"/>
    <property type="match status" value="1"/>
</dbReference>
<dbReference type="GO" id="GO:0030655">
    <property type="term" value="P:beta-lactam antibiotic catabolic process"/>
    <property type="evidence" value="ECO:0007669"/>
    <property type="project" value="InterPro"/>
</dbReference>
<sequence>MKKISIIFIAAMLMGLLIACTPTTAESKPAPKSKTAQAKEALKQLEKKYGSELGVYAVNPKNSQTLQYNAQERFAFVSTYKAIASGVLLKNLTEQQLEKRVFFKKEDLVDYSPVTEKHVESGMTIKEIIHAAVAYSDNTAGNLLFNALNGPKGFQDELRKIKDETTNSDRYETELNTAIPGDPRDTSTPEAFAKNLAFLTKQGNLQPKQLDYFKQTLIENTTGDKLIRAGVPKGYIVGDKTGAGSYGTRNDIAVIYSDDKDKEPLVWVIFSKKDKEDAAYDDQLIADAAKVLSQYFDL</sequence>
<evidence type="ECO:0000259" key="7">
    <source>
        <dbReference type="Pfam" id="PF13354"/>
    </source>
</evidence>
<evidence type="ECO:0000256" key="4">
    <source>
        <dbReference type="ARBA" id="ARBA00023251"/>
    </source>
</evidence>
<evidence type="ECO:0000313" key="9">
    <source>
        <dbReference type="Proteomes" id="UP000533953"/>
    </source>
</evidence>
<dbReference type="InterPro" id="IPR012338">
    <property type="entry name" value="Beta-lactam/transpept-like"/>
</dbReference>
<gene>
    <name evidence="8" type="primary">bla</name>
    <name evidence="8" type="ORF">HCI99_06815</name>
</gene>
<keyword evidence="3 5" id="KW-0378">Hydrolase</keyword>
<feature type="signal peptide" evidence="6">
    <location>
        <begin position="1"/>
        <end position="25"/>
    </location>
</feature>
<dbReference type="PROSITE" id="PS51257">
    <property type="entry name" value="PROKAR_LIPOPROTEIN"/>
    <property type="match status" value="1"/>
</dbReference>
<name>A0A7X0XCR4_9LIST</name>
<dbReference type="Gene3D" id="3.40.710.10">
    <property type="entry name" value="DD-peptidase/beta-lactamase superfamily"/>
    <property type="match status" value="1"/>
</dbReference>
<dbReference type="EC" id="3.5.2.6" evidence="2 5"/>
<dbReference type="InterPro" id="IPR023650">
    <property type="entry name" value="Beta-lactam_class-A_AS"/>
</dbReference>
<dbReference type="InterPro" id="IPR000871">
    <property type="entry name" value="Beta-lactam_class-A"/>
</dbReference>
<protein>
    <recommendedName>
        <fullName evidence="2 5">Beta-lactamase</fullName>
        <ecNumber evidence="2 5">3.5.2.6</ecNumber>
    </recommendedName>
</protein>
<dbReference type="SUPFAM" id="SSF56601">
    <property type="entry name" value="beta-lactamase/transpeptidase-like"/>
    <property type="match status" value="1"/>
</dbReference>
<dbReference type="InterPro" id="IPR045155">
    <property type="entry name" value="Beta-lactam_cat"/>
</dbReference>
<dbReference type="AlphaFoldDB" id="A0A7X0XCR4"/>
<dbReference type="PROSITE" id="PS00146">
    <property type="entry name" value="BETA_LACTAMASE_A"/>
    <property type="match status" value="1"/>
</dbReference>
<feature type="chain" id="PRO_5039241739" description="Beta-lactamase" evidence="6">
    <location>
        <begin position="26"/>
        <end position="298"/>
    </location>
</feature>
<evidence type="ECO:0000256" key="3">
    <source>
        <dbReference type="ARBA" id="ARBA00022801"/>
    </source>
</evidence>
<feature type="domain" description="Beta-lactamase class A catalytic" evidence="7">
    <location>
        <begin position="54"/>
        <end position="270"/>
    </location>
</feature>
<dbReference type="PANTHER" id="PTHR35333:SF3">
    <property type="entry name" value="BETA-LACTAMASE-TYPE TRANSPEPTIDASE FOLD CONTAINING PROTEIN"/>
    <property type="match status" value="1"/>
</dbReference>
<evidence type="ECO:0000256" key="1">
    <source>
        <dbReference type="ARBA" id="ARBA00009009"/>
    </source>
</evidence>
<comment type="caution">
    <text evidence="8">The sequence shown here is derived from an EMBL/GenBank/DDBJ whole genome shotgun (WGS) entry which is preliminary data.</text>
</comment>
<organism evidence="8 9">
    <name type="scientific">Listeria booriae</name>
    <dbReference type="NCBI Taxonomy" id="1552123"/>
    <lineage>
        <taxon>Bacteria</taxon>
        <taxon>Bacillati</taxon>
        <taxon>Bacillota</taxon>
        <taxon>Bacilli</taxon>
        <taxon>Bacillales</taxon>
        <taxon>Listeriaceae</taxon>
        <taxon>Listeria</taxon>
    </lineage>
</organism>
<proteinExistence type="inferred from homology"/>
<keyword evidence="6" id="KW-0732">Signal</keyword>
<dbReference type="RefSeq" id="WP_185417261.1">
    <property type="nucleotide sequence ID" value="NZ_JAARRI010000001.1"/>
</dbReference>
<comment type="catalytic activity">
    <reaction evidence="5">
        <text>a beta-lactam + H2O = a substituted beta-amino acid</text>
        <dbReference type="Rhea" id="RHEA:20401"/>
        <dbReference type="ChEBI" id="CHEBI:15377"/>
        <dbReference type="ChEBI" id="CHEBI:35627"/>
        <dbReference type="ChEBI" id="CHEBI:140347"/>
        <dbReference type="EC" id="3.5.2.6"/>
    </reaction>
</comment>
<comment type="similarity">
    <text evidence="1 5">Belongs to the class-A beta-lactamase family.</text>
</comment>
<evidence type="ECO:0000256" key="5">
    <source>
        <dbReference type="RuleBase" id="RU361140"/>
    </source>
</evidence>
<keyword evidence="4 5" id="KW-0046">Antibiotic resistance</keyword>
<dbReference type="Pfam" id="PF13354">
    <property type="entry name" value="Beta-lactamase2"/>
    <property type="match status" value="1"/>
</dbReference>
<dbReference type="EMBL" id="JAASTX010000007">
    <property type="protein sequence ID" value="MBC1491533.1"/>
    <property type="molecule type" value="Genomic_DNA"/>
</dbReference>
<dbReference type="GO" id="GO:0008800">
    <property type="term" value="F:beta-lactamase activity"/>
    <property type="evidence" value="ECO:0007669"/>
    <property type="project" value="UniProtKB-UniRule"/>
</dbReference>
<accession>A0A7X0XCR4</accession>
<dbReference type="Proteomes" id="UP000533953">
    <property type="component" value="Unassembled WGS sequence"/>
</dbReference>
<dbReference type="GO" id="GO:0046677">
    <property type="term" value="P:response to antibiotic"/>
    <property type="evidence" value="ECO:0007669"/>
    <property type="project" value="UniProtKB-UniRule"/>
</dbReference>
<evidence type="ECO:0000256" key="2">
    <source>
        <dbReference type="ARBA" id="ARBA00012865"/>
    </source>
</evidence>